<dbReference type="SUPFAM" id="SSF52540">
    <property type="entry name" value="P-loop containing nucleoside triphosphate hydrolases"/>
    <property type="match status" value="1"/>
</dbReference>
<dbReference type="PANTHER" id="PTHR11669:SF8">
    <property type="entry name" value="DNA POLYMERASE III SUBUNIT DELTA"/>
    <property type="match status" value="1"/>
</dbReference>
<evidence type="ECO:0000256" key="3">
    <source>
        <dbReference type="ARBA" id="ARBA00022679"/>
    </source>
</evidence>
<dbReference type="Gene3D" id="3.40.50.300">
    <property type="entry name" value="P-loop containing nucleotide triphosphate hydrolases"/>
    <property type="match status" value="1"/>
</dbReference>
<dbReference type="Pfam" id="PF13177">
    <property type="entry name" value="DNA_pol3_delta2"/>
    <property type="match status" value="1"/>
</dbReference>
<dbReference type="GO" id="GO:0003677">
    <property type="term" value="F:DNA binding"/>
    <property type="evidence" value="ECO:0007669"/>
    <property type="project" value="InterPro"/>
</dbReference>
<evidence type="ECO:0000256" key="2">
    <source>
        <dbReference type="ARBA" id="ARBA00014363"/>
    </source>
</evidence>
<dbReference type="EC" id="2.7.7.7" evidence="1"/>
<dbReference type="InterPro" id="IPR050238">
    <property type="entry name" value="DNA_Rep/Repair_Clamp_Loader"/>
</dbReference>
<evidence type="ECO:0000256" key="4">
    <source>
        <dbReference type="ARBA" id="ARBA00022695"/>
    </source>
</evidence>
<dbReference type="GO" id="GO:0008408">
    <property type="term" value="F:3'-5' exonuclease activity"/>
    <property type="evidence" value="ECO:0007669"/>
    <property type="project" value="InterPro"/>
</dbReference>
<dbReference type="Pfam" id="PF09115">
    <property type="entry name" value="DNApol3-delta_C"/>
    <property type="match status" value="1"/>
</dbReference>
<organism evidence="9 10">
    <name type="scientific">Fusibacillus kribbianus</name>
    <dbReference type="NCBI Taxonomy" id="3044208"/>
    <lineage>
        <taxon>Bacteria</taxon>
        <taxon>Bacillati</taxon>
        <taxon>Bacillota</taxon>
        <taxon>Clostridia</taxon>
        <taxon>Lachnospirales</taxon>
        <taxon>Lachnospiraceae</taxon>
        <taxon>Fusibacillus</taxon>
    </lineage>
</organism>
<keyword evidence="3 9" id="KW-0808">Transferase</keyword>
<evidence type="ECO:0000256" key="1">
    <source>
        <dbReference type="ARBA" id="ARBA00012417"/>
    </source>
</evidence>
<dbReference type="InterPro" id="IPR015199">
    <property type="entry name" value="DNA_pol_III_delta_C"/>
</dbReference>
<dbReference type="NCBIfam" id="TIGR00678">
    <property type="entry name" value="holB"/>
    <property type="match status" value="1"/>
</dbReference>
<evidence type="ECO:0000256" key="7">
    <source>
        <dbReference type="ARBA" id="ARBA00049244"/>
    </source>
</evidence>
<proteinExistence type="predicted"/>
<sequence>MLRFEDILGHEQIKEYFKNALERRQVSHAYILTGEAGMGRKTLANAFAMALQCESGTAEPCGVCHSCRQFLSGNHPDVVYVRHEKPGSIGVDDVREQIINDVTIKPYSSPYKIYIVDQAELLTAQAQNALLKTIEEPPEYAVLFFLTTNAEGFLPTVLSRCTILKLKPLYDHVIKGYLKDHEKVSDHQADVCTAFARGNLGRAIALSGSEEFVQMQEIVLHLLKHVMDMPVYEMAAALKEMKEANLNINDCLDFMQLWFRDILMFKATKDTSLFIFKDEYKYIRKIADHSSFDGIEKILKAIDKVKVRLDANVNFELAMELMLLVMKENIV</sequence>
<gene>
    <name evidence="9" type="primary">holB</name>
    <name evidence="9" type="ORF">QJ036_07025</name>
</gene>
<keyword evidence="10" id="KW-1185">Reference proteome</keyword>
<accession>A0AAP4EYU3</accession>
<evidence type="ECO:0000256" key="6">
    <source>
        <dbReference type="ARBA" id="ARBA00022932"/>
    </source>
</evidence>
<evidence type="ECO:0000256" key="5">
    <source>
        <dbReference type="ARBA" id="ARBA00022705"/>
    </source>
</evidence>
<dbReference type="EMBL" id="JASGBQ010000009">
    <property type="protein sequence ID" value="MDI9242231.1"/>
    <property type="molecule type" value="Genomic_DNA"/>
</dbReference>
<dbReference type="GO" id="GO:0003887">
    <property type="term" value="F:DNA-directed DNA polymerase activity"/>
    <property type="evidence" value="ECO:0007669"/>
    <property type="project" value="UniProtKB-KW"/>
</dbReference>
<dbReference type="InterPro" id="IPR008921">
    <property type="entry name" value="DNA_pol3_clamp-load_cplx_C"/>
</dbReference>
<dbReference type="InterPro" id="IPR027417">
    <property type="entry name" value="P-loop_NTPase"/>
</dbReference>
<keyword evidence="5" id="KW-0235">DNA replication</keyword>
<dbReference type="AlphaFoldDB" id="A0AAP4EYU3"/>
<dbReference type="PANTHER" id="PTHR11669">
    <property type="entry name" value="REPLICATION FACTOR C / DNA POLYMERASE III GAMMA-TAU SUBUNIT"/>
    <property type="match status" value="1"/>
</dbReference>
<keyword evidence="6" id="KW-0239">DNA-directed DNA polymerase</keyword>
<comment type="caution">
    <text evidence="9">The sequence shown here is derived from an EMBL/GenBank/DDBJ whole genome shotgun (WGS) entry which is preliminary data.</text>
</comment>
<feature type="domain" description="DNA polymerase III delta subunit C-terminal" evidence="8">
    <location>
        <begin position="231"/>
        <end position="326"/>
    </location>
</feature>
<dbReference type="GO" id="GO:0006261">
    <property type="term" value="P:DNA-templated DNA replication"/>
    <property type="evidence" value="ECO:0007669"/>
    <property type="project" value="TreeGrafter"/>
</dbReference>
<dbReference type="Proteomes" id="UP001300383">
    <property type="component" value="Unassembled WGS sequence"/>
</dbReference>
<comment type="catalytic activity">
    <reaction evidence="7">
        <text>DNA(n) + a 2'-deoxyribonucleoside 5'-triphosphate = DNA(n+1) + diphosphate</text>
        <dbReference type="Rhea" id="RHEA:22508"/>
        <dbReference type="Rhea" id="RHEA-COMP:17339"/>
        <dbReference type="Rhea" id="RHEA-COMP:17340"/>
        <dbReference type="ChEBI" id="CHEBI:33019"/>
        <dbReference type="ChEBI" id="CHEBI:61560"/>
        <dbReference type="ChEBI" id="CHEBI:173112"/>
        <dbReference type="EC" id="2.7.7.7"/>
    </reaction>
</comment>
<evidence type="ECO:0000313" key="9">
    <source>
        <dbReference type="EMBL" id="MDI9242231.1"/>
    </source>
</evidence>
<evidence type="ECO:0000259" key="8">
    <source>
        <dbReference type="Pfam" id="PF09115"/>
    </source>
</evidence>
<dbReference type="InterPro" id="IPR004622">
    <property type="entry name" value="DNA_pol_HolB"/>
</dbReference>
<name>A0AAP4EYU3_9FIRM</name>
<keyword evidence="4 9" id="KW-0548">Nucleotidyltransferase</keyword>
<evidence type="ECO:0000313" key="10">
    <source>
        <dbReference type="Proteomes" id="UP001300383"/>
    </source>
</evidence>
<dbReference type="SUPFAM" id="SSF48019">
    <property type="entry name" value="post-AAA+ oligomerization domain-like"/>
    <property type="match status" value="1"/>
</dbReference>
<dbReference type="GO" id="GO:0009360">
    <property type="term" value="C:DNA polymerase III complex"/>
    <property type="evidence" value="ECO:0007669"/>
    <property type="project" value="InterPro"/>
</dbReference>
<protein>
    <recommendedName>
        <fullName evidence="2">DNA polymerase III subunit delta'</fullName>
        <ecNumber evidence="1">2.7.7.7</ecNumber>
    </recommendedName>
</protein>
<dbReference type="RefSeq" id="WP_283230680.1">
    <property type="nucleotide sequence ID" value="NZ_JASGBQ010000009.1"/>
</dbReference>
<reference evidence="9 10" key="1">
    <citation type="submission" date="2023-05" db="EMBL/GenBank/DDBJ databases">
        <title>[ruminococcus] sp. nov., isolated from a pig farm feces dump.</title>
        <authorList>
            <person name="Chang Y.-H."/>
        </authorList>
    </citation>
    <scope>NUCLEOTIDE SEQUENCE [LARGE SCALE GENOMIC DNA]</scope>
    <source>
        <strain evidence="9 10">YH-rum2234</strain>
    </source>
</reference>